<evidence type="ECO:0000313" key="1">
    <source>
        <dbReference type="EMBL" id="EPQ50580.1"/>
    </source>
</evidence>
<dbReference type="HOGENOM" id="CLU_548655_0_0_1"/>
<gene>
    <name evidence="1" type="ORF">GLOTRDRAFT_141394</name>
</gene>
<dbReference type="RefSeq" id="XP_007870859.1">
    <property type="nucleotide sequence ID" value="XM_007872668.1"/>
</dbReference>
<reference evidence="1 2" key="1">
    <citation type="journal article" date="2012" name="Science">
        <title>The Paleozoic origin of enzymatic lignin decomposition reconstructed from 31 fungal genomes.</title>
        <authorList>
            <person name="Floudas D."/>
            <person name="Binder M."/>
            <person name="Riley R."/>
            <person name="Barry K."/>
            <person name="Blanchette R.A."/>
            <person name="Henrissat B."/>
            <person name="Martinez A.T."/>
            <person name="Otillar R."/>
            <person name="Spatafora J.W."/>
            <person name="Yadav J.S."/>
            <person name="Aerts A."/>
            <person name="Benoit I."/>
            <person name="Boyd A."/>
            <person name="Carlson A."/>
            <person name="Copeland A."/>
            <person name="Coutinho P.M."/>
            <person name="de Vries R.P."/>
            <person name="Ferreira P."/>
            <person name="Findley K."/>
            <person name="Foster B."/>
            <person name="Gaskell J."/>
            <person name="Glotzer D."/>
            <person name="Gorecki P."/>
            <person name="Heitman J."/>
            <person name="Hesse C."/>
            <person name="Hori C."/>
            <person name="Igarashi K."/>
            <person name="Jurgens J.A."/>
            <person name="Kallen N."/>
            <person name="Kersten P."/>
            <person name="Kohler A."/>
            <person name="Kuees U."/>
            <person name="Kumar T.K.A."/>
            <person name="Kuo A."/>
            <person name="LaButti K."/>
            <person name="Larrondo L.F."/>
            <person name="Lindquist E."/>
            <person name="Ling A."/>
            <person name="Lombard V."/>
            <person name="Lucas S."/>
            <person name="Lundell T."/>
            <person name="Martin R."/>
            <person name="McLaughlin D.J."/>
            <person name="Morgenstern I."/>
            <person name="Morin E."/>
            <person name="Murat C."/>
            <person name="Nagy L.G."/>
            <person name="Nolan M."/>
            <person name="Ohm R.A."/>
            <person name="Patyshakuliyeva A."/>
            <person name="Rokas A."/>
            <person name="Ruiz-Duenas F.J."/>
            <person name="Sabat G."/>
            <person name="Salamov A."/>
            <person name="Samejima M."/>
            <person name="Schmutz J."/>
            <person name="Slot J.C."/>
            <person name="St John F."/>
            <person name="Stenlid J."/>
            <person name="Sun H."/>
            <person name="Sun S."/>
            <person name="Syed K."/>
            <person name="Tsang A."/>
            <person name="Wiebenga A."/>
            <person name="Young D."/>
            <person name="Pisabarro A."/>
            <person name="Eastwood D.C."/>
            <person name="Martin F."/>
            <person name="Cullen D."/>
            <person name="Grigoriev I.V."/>
            <person name="Hibbett D.S."/>
        </authorList>
    </citation>
    <scope>NUCLEOTIDE SEQUENCE [LARGE SCALE GENOMIC DNA]</scope>
    <source>
        <strain evidence="1 2">ATCC 11539</strain>
    </source>
</reference>
<protein>
    <submittedName>
        <fullName evidence="1">Uncharacterized protein</fullName>
    </submittedName>
</protein>
<dbReference type="EMBL" id="KB469314">
    <property type="protein sequence ID" value="EPQ50580.1"/>
    <property type="molecule type" value="Genomic_DNA"/>
</dbReference>
<accession>S7R8D1</accession>
<sequence length="497" mass="57947">MPFRKTRKKLAKRIKRLFGKIVPPPKDAAPPPDFDIVPAWKETAANRVPVEILMKIIEEATDVPGALDAVVFMPKFSKENELYYLKLAKRTALSMVQVSRVWKTMATIYLYRIIRLNNEEQVPLLARTLADPITWHYGSYVRRLELTMGCFGFASESLPRVIRSMPLLQIFRWRHPEHLRPLVDRRSFRRPEFVDSVLRELPPTLRALDTIRALPMFDYTGVRVLLRNLPCLQTLNVESAGEFVSGVDTDLRSLCSIDLSRTKPLVILNEDELPSLVQLEDIVYPHPVAPDPLDPFDWTPNERPERLIILLGDHFRKIRSIILRVDENARMMDVGHYVDIITRKTPNLVNLTLILHKWSQFPPNFLLRNAVYLGFGLVDPRAIKHAPEGEDDGRYWRFFHSLSWVRFLGEFQAIYFLDDALYYHANWIYHNTWDDVASEIRRFRYEILFRDGTTLVPESLENVHPTPPSVRVRNTMDTVPLRDKPPFQFSPEFQIEG</sequence>
<proteinExistence type="predicted"/>
<dbReference type="AlphaFoldDB" id="S7R8D1"/>
<keyword evidence="2" id="KW-1185">Reference proteome</keyword>
<dbReference type="KEGG" id="gtr:GLOTRDRAFT_141394"/>
<name>S7R8D1_GLOTA</name>
<dbReference type="GeneID" id="19304761"/>
<evidence type="ECO:0000313" key="2">
    <source>
        <dbReference type="Proteomes" id="UP000030669"/>
    </source>
</evidence>
<dbReference type="Proteomes" id="UP000030669">
    <property type="component" value="Unassembled WGS sequence"/>
</dbReference>
<dbReference type="OrthoDB" id="3236378at2759"/>
<organism evidence="1 2">
    <name type="scientific">Gloeophyllum trabeum (strain ATCC 11539 / FP-39264 / Madison 617)</name>
    <name type="common">Brown rot fungus</name>
    <dbReference type="NCBI Taxonomy" id="670483"/>
    <lineage>
        <taxon>Eukaryota</taxon>
        <taxon>Fungi</taxon>
        <taxon>Dikarya</taxon>
        <taxon>Basidiomycota</taxon>
        <taxon>Agaricomycotina</taxon>
        <taxon>Agaricomycetes</taxon>
        <taxon>Gloeophyllales</taxon>
        <taxon>Gloeophyllaceae</taxon>
        <taxon>Gloeophyllum</taxon>
    </lineage>
</organism>